<dbReference type="PANTHER" id="PTHR40465">
    <property type="entry name" value="CHROMOSOME 1, WHOLE GENOME SHOTGUN SEQUENCE"/>
    <property type="match status" value="1"/>
</dbReference>
<protein>
    <submittedName>
        <fullName evidence="2">Uncharacterized protein</fullName>
    </submittedName>
</protein>
<reference evidence="2 3" key="1">
    <citation type="journal article" date="2014" name="BMC Genomics">
        <title>Genome and secretome analysis of the hemibiotrophic fungal pathogen, Moniliophthora roreri, which causes frosty pod rot disease of cacao: mechanisms of the biotrophic and necrotrophic phases.</title>
        <authorList>
            <person name="Meinhardt L.W."/>
            <person name="Costa G.G.L."/>
            <person name="Thomazella D.P.T."/>
            <person name="Teixeira P.J.P.L."/>
            <person name="Carazzolle M.F."/>
            <person name="Schuster S.C."/>
            <person name="Carlson J.E."/>
            <person name="Guiltinan M.J."/>
            <person name="Mieczkowski P."/>
            <person name="Farmer A."/>
            <person name="Ramaraj T."/>
            <person name="Crozier J."/>
            <person name="Davis R.E."/>
            <person name="Shao J."/>
            <person name="Melnick R.L."/>
            <person name="Pereira G.A.G."/>
            <person name="Bailey B.A."/>
        </authorList>
    </citation>
    <scope>NUCLEOTIDE SEQUENCE [LARGE SCALE GENOMIC DNA]</scope>
    <source>
        <strain evidence="2 3">MCA 2997</strain>
    </source>
</reference>
<dbReference type="AlphaFoldDB" id="V2XPV5"/>
<keyword evidence="1" id="KW-1133">Transmembrane helix</keyword>
<dbReference type="KEGG" id="mrr:Moror_12481"/>
<evidence type="ECO:0000256" key="1">
    <source>
        <dbReference type="SAM" id="Phobius"/>
    </source>
</evidence>
<dbReference type="EMBL" id="AWSO01000063">
    <property type="protein sequence ID" value="ESK95752.1"/>
    <property type="molecule type" value="Genomic_DNA"/>
</dbReference>
<feature type="transmembrane region" description="Helical" evidence="1">
    <location>
        <begin position="117"/>
        <end position="135"/>
    </location>
</feature>
<proteinExistence type="predicted"/>
<sequence>MKGTAEVAHGPMFIGFFVNVLLYGIMITQLYIYFSSYKKDRIWIKLFVILLLCDTVNTVFDVVYPYGSLIVHFADVEYLDNADWECLKIAMMKAIIAILVQGFFAWRIKVLTSNLRLVSLVIACSLTIGGVVTAFEVGHTPQFMNFRDFKILPVLSR</sequence>
<keyword evidence="3" id="KW-1185">Reference proteome</keyword>
<feature type="transmembrane region" description="Helical" evidence="1">
    <location>
        <begin position="46"/>
        <end position="67"/>
    </location>
</feature>
<feature type="transmembrane region" description="Helical" evidence="1">
    <location>
        <begin position="87"/>
        <end position="105"/>
    </location>
</feature>
<keyword evidence="1" id="KW-0472">Membrane</keyword>
<keyword evidence="1" id="KW-0812">Transmembrane</keyword>
<dbReference type="Proteomes" id="UP000017559">
    <property type="component" value="Unassembled WGS sequence"/>
</dbReference>
<evidence type="ECO:0000313" key="3">
    <source>
        <dbReference type="Proteomes" id="UP000017559"/>
    </source>
</evidence>
<dbReference type="OrthoDB" id="3046394at2759"/>
<dbReference type="PANTHER" id="PTHR40465:SF1">
    <property type="entry name" value="DUF6534 DOMAIN-CONTAINING PROTEIN"/>
    <property type="match status" value="1"/>
</dbReference>
<evidence type="ECO:0000313" key="2">
    <source>
        <dbReference type="EMBL" id="ESK95752.1"/>
    </source>
</evidence>
<comment type="caution">
    <text evidence="2">The sequence shown here is derived from an EMBL/GenBank/DDBJ whole genome shotgun (WGS) entry which is preliminary data.</text>
</comment>
<dbReference type="STRING" id="1381753.V2XPV5"/>
<feature type="transmembrane region" description="Helical" evidence="1">
    <location>
        <begin position="12"/>
        <end position="34"/>
    </location>
</feature>
<dbReference type="HOGENOM" id="CLU_046025_16_0_1"/>
<gene>
    <name evidence="2" type="ORF">Moror_12481</name>
</gene>
<name>V2XPV5_MONRO</name>
<accession>V2XPV5</accession>
<organism evidence="2 3">
    <name type="scientific">Moniliophthora roreri (strain MCA 2997)</name>
    <name type="common">Cocoa frosty pod rot fungus</name>
    <name type="synonym">Crinipellis roreri</name>
    <dbReference type="NCBI Taxonomy" id="1381753"/>
    <lineage>
        <taxon>Eukaryota</taxon>
        <taxon>Fungi</taxon>
        <taxon>Dikarya</taxon>
        <taxon>Basidiomycota</taxon>
        <taxon>Agaricomycotina</taxon>
        <taxon>Agaricomycetes</taxon>
        <taxon>Agaricomycetidae</taxon>
        <taxon>Agaricales</taxon>
        <taxon>Marasmiineae</taxon>
        <taxon>Marasmiaceae</taxon>
        <taxon>Moniliophthora</taxon>
    </lineage>
</organism>